<feature type="region of interest" description="Disordered" evidence="1">
    <location>
        <begin position="312"/>
        <end position="343"/>
    </location>
</feature>
<dbReference type="Pfam" id="PF05960">
    <property type="entry name" value="DUF885"/>
    <property type="match status" value="1"/>
</dbReference>
<evidence type="ECO:0000313" key="2">
    <source>
        <dbReference type="EnsemblMetazoa" id="CJA41151.1"/>
    </source>
</evidence>
<name>A0A8R1EV87_CAEJA</name>
<accession>A0A8R1EV87</accession>
<reference evidence="3" key="1">
    <citation type="submission" date="2010-08" db="EMBL/GenBank/DDBJ databases">
        <authorList>
            <consortium name="Caenorhabditis japonica Sequencing Consortium"/>
            <person name="Wilson R.K."/>
        </authorList>
    </citation>
    <scope>NUCLEOTIDE SEQUENCE [LARGE SCALE GENOMIC DNA]</scope>
    <source>
        <strain evidence="3">DF5081</strain>
    </source>
</reference>
<proteinExistence type="predicted"/>
<reference evidence="2" key="2">
    <citation type="submission" date="2022-06" db="UniProtKB">
        <authorList>
            <consortium name="EnsemblMetazoa"/>
        </authorList>
    </citation>
    <scope>IDENTIFICATION</scope>
    <source>
        <strain evidence="2">DF5081</strain>
    </source>
</reference>
<protein>
    <submittedName>
        <fullName evidence="2">Uncharacterized protein</fullName>
    </submittedName>
</protein>
<feature type="compositionally biased region" description="Basic and acidic residues" evidence="1">
    <location>
        <begin position="319"/>
        <end position="333"/>
    </location>
</feature>
<dbReference type="AlphaFoldDB" id="A0A8R1EV87"/>
<dbReference type="InterPro" id="IPR010281">
    <property type="entry name" value="DUF885"/>
</dbReference>
<dbReference type="Proteomes" id="UP000005237">
    <property type="component" value="Unassembled WGS sequence"/>
</dbReference>
<evidence type="ECO:0000313" key="3">
    <source>
        <dbReference type="Proteomes" id="UP000005237"/>
    </source>
</evidence>
<evidence type="ECO:0000256" key="1">
    <source>
        <dbReference type="SAM" id="MobiDB-lite"/>
    </source>
</evidence>
<feature type="region of interest" description="Disordered" evidence="1">
    <location>
        <begin position="218"/>
        <end position="256"/>
    </location>
</feature>
<dbReference type="EnsemblMetazoa" id="CJA41151.1">
    <property type="protein sequence ID" value="CJA41151.1"/>
    <property type="gene ID" value="WBGene00216999"/>
</dbReference>
<keyword evidence="3" id="KW-1185">Reference proteome</keyword>
<organism evidence="2 3">
    <name type="scientific">Caenorhabditis japonica</name>
    <dbReference type="NCBI Taxonomy" id="281687"/>
    <lineage>
        <taxon>Eukaryota</taxon>
        <taxon>Metazoa</taxon>
        <taxon>Ecdysozoa</taxon>
        <taxon>Nematoda</taxon>
        <taxon>Chromadorea</taxon>
        <taxon>Rhabditida</taxon>
        <taxon>Rhabditina</taxon>
        <taxon>Rhabditomorpha</taxon>
        <taxon>Rhabditoidea</taxon>
        <taxon>Rhabditidae</taxon>
        <taxon>Peloderinae</taxon>
        <taxon>Caenorhabditis</taxon>
    </lineage>
</organism>
<sequence length="343" mass="37896">VDAVGRDFYSLMSRRFLGAAVDLDETYAWGIEELDRMRTEQEAIANEILPGATVQEAIAHLDQDASRKLHGTDALKAWMQETSDRAIEELGRSHFDIAEPIKALECMIAPTQTGGIYYTGPADDFSRPGRMWWSVPEGVTEFATWQEKTHGLPRGRARPSPAGRSSHLCLRHPQSLAAADVLGVRARRGLGAVCGEAHGRSRIHGRTGRLPRHARLAAAAGGQGGPRHRLPPRPRGSGQPRRWDLEPGEGLAVPHRQRRHGPFLPRLRTRPLPRVAGQAAVRPRRMYGTAGGFEVPFRAPLVVAELLLGQADDDAEDKGDERHDRRGDEEHRIVVMTGNDHTE</sequence>